<evidence type="ECO:0000313" key="3">
    <source>
        <dbReference type="EMBL" id="KAF6149847.1"/>
    </source>
</evidence>
<organism evidence="3 4">
    <name type="scientific">Kingdonia uniflora</name>
    <dbReference type="NCBI Taxonomy" id="39325"/>
    <lineage>
        <taxon>Eukaryota</taxon>
        <taxon>Viridiplantae</taxon>
        <taxon>Streptophyta</taxon>
        <taxon>Embryophyta</taxon>
        <taxon>Tracheophyta</taxon>
        <taxon>Spermatophyta</taxon>
        <taxon>Magnoliopsida</taxon>
        <taxon>Ranunculales</taxon>
        <taxon>Circaeasteraceae</taxon>
        <taxon>Kingdonia</taxon>
    </lineage>
</organism>
<comment type="similarity">
    <text evidence="1">Belongs to the DNA mismatch repair MutS family.</text>
</comment>
<name>A0A7J7M4P5_9MAGN</name>
<feature type="domain" description="DNA mismatch repair protein MutS core" evidence="2">
    <location>
        <begin position="14"/>
        <end position="168"/>
    </location>
</feature>
<dbReference type="InterPro" id="IPR007696">
    <property type="entry name" value="DNA_mismatch_repair_MutS_core"/>
</dbReference>
<dbReference type="PANTHER" id="PTHR11361:SF148">
    <property type="entry name" value="DNA MISMATCH REPAIR PROTEIN MSH6"/>
    <property type="match status" value="1"/>
</dbReference>
<comment type="caution">
    <text evidence="3">The sequence shown here is derived from an EMBL/GenBank/DDBJ whole genome shotgun (WGS) entry which is preliminary data.</text>
</comment>
<proteinExistence type="inferred from homology"/>
<dbReference type="GO" id="GO:0006298">
    <property type="term" value="P:mismatch repair"/>
    <property type="evidence" value="ECO:0007669"/>
    <property type="project" value="InterPro"/>
</dbReference>
<accession>A0A7J7M4P5</accession>
<dbReference type="GO" id="GO:0005524">
    <property type="term" value="F:ATP binding"/>
    <property type="evidence" value="ECO:0007669"/>
    <property type="project" value="InterPro"/>
</dbReference>
<dbReference type="InterPro" id="IPR036187">
    <property type="entry name" value="DNA_mismatch_repair_MutS_sf"/>
</dbReference>
<dbReference type="Pfam" id="PF05192">
    <property type="entry name" value="MutS_III"/>
    <property type="match status" value="1"/>
</dbReference>
<dbReference type="GO" id="GO:0140664">
    <property type="term" value="F:ATP-dependent DNA damage sensor activity"/>
    <property type="evidence" value="ECO:0007669"/>
    <property type="project" value="InterPro"/>
</dbReference>
<dbReference type="Gene3D" id="1.10.1420.10">
    <property type="match status" value="1"/>
</dbReference>
<dbReference type="SUPFAM" id="SSF48334">
    <property type="entry name" value="DNA repair protein MutS, domain III"/>
    <property type="match status" value="1"/>
</dbReference>
<dbReference type="EMBL" id="JACGCM010001781">
    <property type="protein sequence ID" value="KAF6149847.1"/>
    <property type="molecule type" value="Genomic_DNA"/>
</dbReference>
<dbReference type="GO" id="GO:0030983">
    <property type="term" value="F:mismatched DNA binding"/>
    <property type="evidence" value="ECO:0007669"/>
    <property type="project" value="InterPro"/>
</dbReference>
<sequence>MGFRSLPRTIKKSPSNRGTLYNYLDNCVTSSVKPLLRCCIYHLLKGVDEINGRLNVVEELPKYSEISFSVAQSLRKLPDIESLLGRVKACLGSSASVLLPLVGNKVLKQRMKTVGNLVKGLRVRIDLLMLLQKDKHRISSLSKPLDIPLLSGSTGLDKLLAQFETAVDSDVLNFQDHDVSDSDVETSSVLIEDTIQWSQVIHALNCTDVL</sequence>
<dbReference type="InterPro" id="IPR045076">
    <property type="entry name" value="MutS"/>
</dbReference>
<evidence type="ECO:0000256" key="1">
    <source>
        <dbReference type="ARBA" id="ARBA00006271"/>
    </source>
</evidence>
<dbReference type="GO" id="GO:0032301">
    <property type="term" value="C:MutSalpha complex"/>
    <property type="evidence" value="ECO:0007669"/>
    <property type="project" value="TreeGrafter"/>
</dbReference>
<dbReference type="Proteomes" id="UP000541444">
    <property type="component" value="Unassembled WGS sequence"/>
</dbReference>
<evidence type="ECO:0000313" key="4">
    <source>
        <dbReference type="Proteomes" id="UP000541444"/>
    </source>
</evidence>
<reference evidence="3 4" key="1">
    <citation type="journal article" date="2020" name="IScience">
        <title>Genome Sequencing of the Endangered Kingdonia uniflora (Circaeasteraceae, Ranunculales) Reveals Potential Mechanisms of Evolutionary Specialization.</title>
        <authorList>
            <person name="Sun Y."/>
            <person name="Deng T."/>
            <person name="Zhang A."/>
            <person name="Moore M.J."/>
            <person name="Landis J.B."/>
            <person name="Lin N."/>
            <person name="Zhang H."/>
            <person name="Zhang X."/>
            <person name="Huang J."/>
            <person name="Zhang X."/>
            <person name="Sun H."/>
            <person name="Wang H."/>
        </authorList>
    </citation>
    <scope>NUCLEOTIDE SEQUENCE [LARGE SCALE GENOMIC DNA]</scope>
    <source>
        <strain evidence="3">TB1705</strain>
        <tissue evidence="3">Leaf</tissue>
    </source>
</reference>
<protein>
    <recommendedName>
        <fullName evidence="2">DNA mismatch repair protein MutS core domain-containing protein</fullName>
    </recommendedName>
</protein>
<dbReference type="OrthoDB" id="1802565at2759"/>
<evidence type="ECO:0000259" key="2">
    <source>
        <dbReference type="Pfam" id="PF05192"/>
    </source>
</evidence>
<dbReference type="AlphaFoldDB" id="A0A7J7M4P5"/>
<keyword evidence="4" id="KW-1185">Reference proteome</keyword>
<gene>
    <name evidence="3" type="ORF">GIB67_010921</name>
</gene>
<dbReference type="PANTHER" id="PTHR11361">
    <property type="entry name" value="DNA MISMATCH REPAIR PROTEIN MUTS FAMILY MEMBER"/>
    <property type="match status" value="1"/>
</dbReference>